<dbReference type="PANTHER" id="PTHR43504">
    <property type="entry name" value="ISOCITRATE DEHYDROGENASE [NADP]"/>
    <property type="match status" value="1"/>
</dbReference>
<evidence type="ECO:0000256" key="1">
    <source>
        <dbReference type="ARBA" id="ARBA00007769"/>
    </source>
</evidence>
<comment type="function">
    <text evidence="13">Catalyzes the oxidative decarboxylation of isocitrate to 2-oxoglutarate and carbon dioxide with the concomitant reduction of NADP(+).</text>
</comment>
<evidence type="ECO:0000256" key="4">
    <source>
        <dbReference type="ARBA" id="ARBA00019562"/>
    </source>
</evidence>
<evidence type="ECO:0000313" key="17">
    <source>
        <dbReference type="Proteomes" id="UP000769780"/>
    </source>
</evidence>
<evidence type="ECO:0000256" key="3">
    <source>
        <dbReference type="ARBA" id="ARBA00013013"/>
    </source>
</evidence>
<keyword evidence="11 14" id="KW-0464">Manganese</keyword>
<keyword evidence="17" id="KW-1185">Reference proteome</keyword>
<sequence>MTQQGEKIVVKDGVLNVPNNPIVPFIEGDGTGPDIWASASRVLDAAVEKAYKGERKLVWKEVLAGEKAFNQTGEWLPQATLDAIDEYLIAIKGPLTTPIGGGIRSLNVALRQELDLFVCLRPVRWFEGVPSPVKRPQDTDMVIFRENTEDIYAGIEYQKGSDEVKKLISFLQDELGVNKIRFPETSGLGIKPVSEEGTSRLVRAAIEYAIKEGRKSLTLVHKGNIMKFTEGAFKNWGYELAEREYGDKVFTWAEYDRIKDEQGVDAANKAQSDAEAAGKIIVKDAIADIFLQQILTRPKEFDVVATMNLNGDYISDALAAQVGGIGIAPGANINYETGHAIFEATHGTAPKYAGLDKVNPSSVILSGVLMLEHLGWTEAASMILKSMENTIASKVVTYDFARLMDGATEVKCSEFGDELIKNME</sequence>
<evidence type="ECO:0000256" key="14">
    <source>
        <dbReference type="RuleBase" id="RU004446"/>
    </source>
</evidence>
<name>A0ABS7K9T5_9BACI</name>
<evidence type="ECO:0000256" key="9">
    <source>
        <dbReference type="ARBA" id="ARBA00022857"/>
    </source>
</evidence>
<evidence type="ECO:0000256" key="6">
    <source>
        <dbReference type="ARBA" id="ARBA00022532"/>
    </source>
</evidence>
<comment type="subunit">
    <text evidence="2">Homodimer.</text>
</comment>
<feature type="domain" description="Isopropylmalate dehydrogenase-like" evidence="15">
    <location>
        <begin position="22"/>
        <end position="419"/>
    </location>
</feature>
<evidence type="ECO:0000256" key="13">
    <source>
        <dbReference type="ARBA" id="ARBA00046127"/>
    </source>
</evidence>
<dbReference type="PANTHER" id="PTHR43504:SF1">
    <property type="entry name" value="ISOCITRATE DEHYDROGENASE [NADP]"/>
    <property type="match status" value="1"/>
</dbReference>
<dbReference type="Gene3D" id="3.40.718.10">
    <property type="entry name" value="Isopropylmalate Dehydrogenase"/>
    <property type="match status" value="1"/>
</dbReference>
<dbReference type="NCBIfam" id="NF005425">
    <property type="entry name" value="PRK07006.1"/>
    <property type="match status" value="1"/>
</dbReference>
<evidence type="ECO:0000256" key="8">
    <source>
        <dbReference type="ARBA" id="ARBA00022842"/>
    </source>
</evidence>
<dbReference type="Proteomes" id="UP000769780">
    <property type="component" value="Unassembled WGS sequence"/>
</dbReference>
<dbReference type="PROSITE" id="PS00470">
    <property type="entry name" value="IDH_IMDH"/>
    <property type="match status" value="1"/>
</dbReference>
<evidence type="ECO:0000259" key="15">
    <source>
        <dbReference type="SMART" id="SM01329"/>
    </source>
</evidence>
<keyword evidence="5 14" id="KW-0329">Glyoxylate bypass</keyword>
<organism evidence="16 17">
    <name type="scientific">Mesobacillus maritimus</name>
    <dbReference type="NCBI Taxonomy" id="1643336"/>
    <lineage>
        <taxon>Bacteria</taxon>
        <taxon>Bacillati</taxon>
        <taxon>Bacillota</taxon>
        <taxon>Bacilli</taxon>
        <taxon>Bacillales</taxon>
        <taxon>Bacillaceae</taxon>
        <taxon>Mesobacillus</taxon>
    </lineage>
</organism>
<dbReference type="RefSeq" id="WP_221875245.1">
    <property type="nucleotide sequence ID" value="NZ_JACWFH010000031.1"/>
</dbReference>
<evidence type="ECO:0000256" key="2">
    <source>
        <dbReference type="ARBA" id="ARBA00011738"/>
    </source>
</evidence>
<comment type="catalytic activity">
    <reaction evidence="12">
        <text>D-threo-isocitrate + NADP(+) = 2-oxoglutarate + CO2 + NADPH</text>
        <dbReference type="Rhea" id="RHEA:19629"/>
        <dbReference type="ChEBI" id="CHEBI:15562"/>
        <dbReference type="ChEBI" id="CHEBI:16526"/>
        <dbReference type="ChEBI" id="CHEBI:16810"/>
        <dbReference type="ChEBI" id="CHEBI:57783"/>
        <dbReference type="ChEBI" id="CHEBI:58349"/>
        <dbReference type="EC" id="1.1.1.42"/>
    </reaction>
</comment>
<keyword evidence="6 14" id="KW-0816">Tricarboxylic acid cycle</keyword>
<keyword evidence="9 14" id="KW-0521">NADP</keyword>
<evidence type="ECO:0000256" key="5">
    <source>
        <dbReference type="ARBA" id="ARBA00022435"/>
    </source>
</evidence>
<dbReference type="EC" id="1.1.1.42" evidence="3 14"/>
<comment type="similarity">
    <text evidence="1">Belongs to the isocitrate and isopropylmalate dehydrogenases family.</text>
</comment>
<keyword evidence="7 14" id="KW-0479">Metal-binding</keyword>
<dbReference type="InterPro" id="IPR004439">
    <property type="entry name" value="Isocitrate_DH_NADP_dimer_prok"/>
</dbReference>
<evidence type="ECO:0000313" key="16">
    <source>
        <dbReference type="EMBL" id="MBY0099028.1"/>
    </source>
</evidence>
<protein>
    <recommendedName>
        <fullName evidence="4 14">Isocitrate dehydrogenase [NADP]</fullName>
        <ecNumber evidence="3 14">1.1.1.42</ecNumber>
    </recommendedName>
</protein>
<evidence type="ECO:0000256" key="12">
    <source>
        <dbReference type="ARBA" id="ARBA00023554"/>
    </source>
</evidence>
<keyword evidence="10" id="KW-0560">Oxidoreductase</keyword>
<evidence type="ECO:0000256" key="11">
    <source>
        <dbReference type="ARBA" id="ARBA00023211"/>
    </source>
</evidence>
<dbReference type="InterPro" id="IPR019818">
    <property type="entry name" value="IsoCit/isopropylmalate_DH_CS"/>
</dbReference>
<gene>
    <name evidence="16" type="primary">icd</name>
    <name evidence="16" type="ORF">H0185_19865</name>
</gene>
<comment type="caution">
    <text evidence="16">The sequence shown here is derived from an EMBL/GenBank/DDBJ whole genome shotgun (WGS) entry which is preliminary data.</text>
</comment>
<evidence type="ECO:0000256" key="7">
    <source>
        <dbReference type="ARBA" id="ARBA00022723"/>
    </source>
</evidence>
<evidence type="ECO:0000256" key="10">
    <source>
        <dbReference type="ARBA" id="ARBA00023002"/>
    </source>
</evidence>
<dbReference type="InterPro" id="IPR024084">
    <property type="entry name" value="IsoPropMal-DH-like_dom"/>
</dbReference>
<keyword evidence="8" id="KW-0460">Magnesium</keyword>
<comment type="cofactor">
    <cofactor evidence="14">
        <name>Mg(2+)</name>
        <dbReference type="ChEBI" id="CHEBI:18420"/>
    </cofactor>
    <cofactor evidence="14">
        <name>Mn(2+)</name>
        <dbReference type="ChEBI" id="CHEBI:29035"/>
    </cofactor>
</comment>
<dbReference type="Pfam" id="PF00180">
    <property type="entry name" value="Iso_dh"/>
    <property type="match status" value="1"/>
</dbReference>
<reference evidence="16 17" key="1">
    <citation type="submission" date="2020-07" db="EMBL/GenBank/DDBJ databases">
        <title>Fungal Genomes of the International Space Station.</title>
        <authorList>
            <person name="Seuylemezian A."/>
            <person name="Singh N.K."/>
            <person name="Wood J."/>
            <person name="Venkateswaran K."/>
        </authorList>
    </citation>
    <scope>NUCLEOTIDE SEQUENCE [LARGE SCALE GENOMIC DNA]</scope>
    <source>
        <strain evidence="16 17">PL-B2</strain>
    </source>
</reference>
<dbReference type="SUPFAM" id="SSF53659">
    <property type="entry name" value="Isocitrate/Isopropylmalate dehydrogenase-like"/>
    <property type="match status" value="1"/>
</dbReference>
<proteinExistence type="inferred from homology"/>
<accession>A0ABS7K9T5</accession>
<dbReference type="SMART" id="SM01329">
    <property type="entry name" value="Iso_dh"/>
    <property type="match status" value="1"/>
</dbReference>
<dbReference type="EMBL" id="JACWFH010000031">
    <property type="protein sequence ID" value="MBY0099028.1"/>
    <property type="molecule type" value="Genomic_DNA"/>
</dbReference>
<dbReference type="NCBIfam" id="TIGR00183">
    <property type="entry name" value="prok_nadp_idh"/>
    <property type="match status" value="1"/>
</dbReference>